<dbReference type="SUPFAM" id="SSF103473">
    <property type="entry name" value="MFS general substrate transporter"/>
    <property type="match status" value="1"/>
</dbReference>
<dbReference type="InterPro" id="IPR036259">
    <property type="entry name" value="MFS_trans_sf"/>
</dbReference>
<evidence type="ECO:0000256" key="5">
    <source>
        <dbReference type="SAM" id="Phobius"/>
    </source>
</evidence>
<evidence type="ECO:0000256" key="2">
    <source>
        <dbReference type="ARBA" id="ARBA00022692"/>
    </source>
</evidence>
<dbReference type="GeneID" id="25319344"/>
<keyword evidence="2 5" id="KW-0812">Transmembrane</keyword>
<dbReference type="FunFam" id="1.20.1250.20:FF:000196">
    <property type="entry name" value="MFS toxin efflux pump (AflT)"/>
    <property type="match status" value="1"/>
</dbReference>
<keyword evidence="3 5" id="KW-1133">Transmembrane helix</keyword>
<comment type="subcellular location">
    <subcellularLocation>
        <location evidence="1">Membrane</location>
        <topology evidence="1">Multi-pass membrane protein</topology>
    </subcellularLocation>
</comment>
<dbReference type="AlphaFoldDB" id="A0A0F4YL08"/>
<feature type="transmembrane region" description="Helical" evidence="5">
    <location>
        <begin position="307"/>
        <end position="328"/>
    </location>
</feature>
<dbReference type="InterPro" id="IPR020846">
    <property type="entry name" value="MFS_dom"/>
</dbReference>
<gene>
    <name evidence="7" type="ORF">T310_7068</name>
</gene>
<dbReference type="Proteomes" id="UP000053958">
    <property type="component" value="Unassembled WGS sequence"/>
</dbReference>
<keyword evidence="4 5" id="KW-0472">Membrane</keyword>
<feature type="transmembrane region" description="Helical" evidence="5">
    <location>
        <begin position="36"/>
        <end position="62"/>
    </location>
</feature>
<dbReference type="RefSeq" id="XP_013325594.1">
    <property type="nucleotide sequence ID" value="XM_013470140.1"/>
</dbReference>
<dbReference type="Gene3D" id="1.20.1720.10">
    <property type="entry name" value="Multidrug resistance protein D"/>
    <property type="match status" value="1"/>
</dbReference>
<dbReference type="CDD" id="cd17502">
    <property type="entry name" value="MFS_Azr1_MDR_like"/>
    <property type="match status" value="1"/>
</dbReference>
<dbReference type="Gene3D" id="1.20.1250.20">
    <property type="entry name" value="MFS general substrate transporter like domains"/>
    <property type="match status" value="1"/>
</dbReference>
<reference evidence="7 8" key="1">
    <citation type="submission" date="2015-04" db="EMBL/GenBank/DDBJ databases">
        <authorList>
            <person name="Heijne W.H."/>
            <person name="Fedorova N.D."/>
            <person name="Nierman W.C."/>
            <person name="Vollebregt A.W."/>
            <person name="Zhao Z."/>
            <person name="Wu L."/>
            <person name="Kumar M."/>
            <person name="Stam H."/>
            <person name="van den Berg M.A."/>
            <person name="Pel H.J."/>
        </authorList>
    </citation>
    <scope>NUCLEOTIDE SEQUENCE [LARGE SCALE GENOMIC DNA]</scope>
    <source>
        <strain evidence="7 8">CBS 393.64</strain>
    </source>
</reference>
<feature type="transmembrane region" description="Helical" evidence="5">
    <location>
        <begin position="74"/>
        <end position="92"/>
    </location>
</feature>
<feature type="transmembrane region" description="Helical" evidence="5">
    <location>
        <begin position="104"/>
        <end position="123"/>
    </location>
</feature>
<organism evidence="7 8">
    <name type="scientific">Rasamsonia emersonii (strain ATCC 16479 / CBS 393.64 / IMI 116815)</name>
    <dbReference type="NCBI Taxonomy" id="1408163"/>
    <lineage>
        <taxon>Eukaryota</taxon>
        <taxon>Fungi</taxon>
        <taxon>Dikarya</taxon>
        <taxon>Ascomycota</taxon>
        <taxon>Pezizomycotina</taxon>
        <taxon>Eurotiomycetes</taxon>
        <taxon>Eurotiomycetidae</taxon>
        <taxon>Eurotiales</taxon>
        <taxon>Trichocomaceae</taxon>
        <taxon>Rasamsonia</taxon>
    </lineage>
</organism>
<dbReference type="FunFam" id="1.20.1720.10:FF:000012">
    <property type="entry name" value="MFS toxin efflux pump (AflT)"/>
    <property type="match status" value="1"/>
</dbReference>
<feature type="domain" description="Major facilitator superfamily (MFS) profile" evidence="6">
    <location>
        <begin position="39"/>
        <end position="541"/>
    </location>
</feature>
<dbReference type="PANTHER" id="PTHR23501:SF199">
    <property type="entry name" value="MFS EFFLUX TRANSPORTER INPD-RELATED"/>
    <property type="match status" value="1"/>
</dbReference>
<feature type="transmembrane region" description="Helical" evidence="5">
    <location>
        <begin position="374"/>
        <end position="392"/>
    </location>
</feature>
<evidence type="ECO:0000256" key="4">
    <source>
        <dbReference type="ARBA" id="ARBA00023136"/>
    </source>
</evidence>
<protein>
    <submittedName>
        <fullName evidence="7">MFS transporter</fullName>
    </submittedName>
</protein>
<dbReference type="PROSITE" id="PS50850">
    <property type="entry name" value="MFS"/>
    <property type="match status" value="1"/>
</dbReference>
<evidence type="ECO:0000256" key="3">
    <source>
        <dbReference type="ARBA" id="ARBA00022989"/>
    </source>
</evidence>
<name>A0A0F4YL08_RASE3</name>
<feature type="transmembrane region" description="Helical" evidence="5">
    <location>
        <begin position="162"/>
        <end position="184"/>
    </location>
</feature>
<dbReference type="InterPro" id="IPR011701">
    <property type="entry name" value="MFS"/>
</dbReference>
<proteinExistence type="predicted"/>
<evidence type="ECO:0000256" key="1">
    <source>
        <dbReference type="ARBA" id="ARBA00004141"/>
    </source>
</evidence>
<evidence type="ECO:0000313" key="7">
    <source>
        <dbReference type="EMBL" id="KKA18982.1"/>
    </source>
</evidence>
<dbReference type="EMBL" id="LASV01000397">
    <property type="protein sequence ID" value="KKA18982.1"/>
    <property type="molecule type" value="Genomic_DNA"/>
</dbReference>
<comment type="caution">
    <text evidence="7">The sequence shown here is derived from an EMBL/GenBank/DDBJ whole genome shotgun (WGS) entry which is preliminary data.</text>
</comment>
<feature type="transmembrane region" description="Helical" evidence="5">
    <location>
        <begin position="516"/>
        <end position="538"/>
    </location>
</feature>
<accession>A0A0F4YL08</accession>
<evidence type="ECO:0000313" key="8">
    <source>
        <dbReference type="Proteomes" id="UP000053958"/>
    </source>
</evidence>
<dbReference type="Pfam" id="PF07690">
    <property type="entry name" value="MFS_1"/>
    <property type="match status" value="1"/>
</dbReference>
<feature type="transmembrane region" description="Helical" evidence="5">
    <location>
        <begin position="196"/>
        <end position="216"/>
    </location>
</feature>
<feature type="transmembrane region" description="Helical" evidence="5">
    <location>
        <begin position="348"/>
        <end position="367"/>
    </location>
</feature>
<keyword evidence="8" id="KW-1185">Reference proteome</keyword>
<feature type="transmembrane region" description="Helical" evidence="5">
    <location>
        <begin position="270"/>
        <end position="287"/>
    </location>
</feature>
<dbReference type="GO" id="GO:0022857">
    <property type="term" value="F:transmembrane transporter activity"/>
    <property type="evidence" value="ECO:0007669"/>
    <property type="project" value="InterPro"/>
</dbReference>
<feature type="transmembrane region" description="Helical" evidence="5">
    <location>
        <begin position="129"/>
        <end position="150"/>
    </location>
</feature>
<evidence type="ECO:0000259" key="6">
    <source>
        <dbReference type="PROSITE" id="PS50850"/>
    </source>
</evidence>
<dbReference type="GO" id="GO:0005886">
    <property type="term" value="C:plasma membrane"/>
    <property type="evidence" value="ECO:0007669"/>
    <property type="project" value="TreeGrafter"/>
</dbReference>
<sequence>MASVEQPSDKPIKPEVSVSEVIEVEKDVEYPSVTKLTLTTIAVSLAVFCMSLDNTIIATAIPTITDQFKSLGDVGWYGSAYLLTICCFQLIFGKLYSFLSVKWVFLTALFLFELGSLVCGIAPTSKALIIGRAIAGLGGAGVFSGAVLIVSKTVPLHQRPTYNGLLGAMYGISSVAGPLLGGAFTEKLTWRWWGGTSFYINLPFGLVAAVFISFFFTNPGQYTPGKAVEWKNRLREFDVLGTALLLPAVICVLLALQWGGSQYPWKDGRIIAFFVLFGVLIIAFAGVQIWKQDKATVPPHVLKQRTVWAAALYATSMSAFMFILIYYLPIWFQAIKGASAVKSGIMNLPLILAMVVLNSISGILVSAVGYYTPFMIASSIISAVGIGLMTMLTPTTPLARWIGYQVLVGAGMGMGTQQPITAVQAALPAADIPIGTAIMMFAQTMGGSIFVSVGQTVFQNQLRRNILRAIPDEGRQIAPLVSGLGATEIQDVVSRKFPKDLAKTLSAYNDSLTETWYVSVVMAGLSLVGAVFVEWISVKRNKR</sequence>
<feature type="transmembrane region" description="Helical" evidence="5">
    <location>
        <begin position="237"/>
        <end position="258"/>
    </location>
</feature>
<dbReference type="OrthoDB" id="10021397at2759"/>
<dbReference type="PANTHER" id="PTHR23501">
    <property type="entry name" value="MAJOR FACILITATOR SUPERFAMILY"/>
    <property type="match status" value="1"/>
</dbReference>